<proteinExistence type="predicted"/>
<feature type="compositionally biased region" description="Low complexity" evidence="1">
    <location>
        <begin position="108"/>
        <end position="132"/>
    </location>
</feature>
<sequence>MDNLEDWGQPPHPLVEPQPLLDDHHPLSKNKRKARMDQGKPYSSTRTRSKERRVSSPSCVDSLPTLPGMLILSAKPGTTPSSTKCSSTDSLGAREKDENALTIGQAIQQQHDQIRQMSSSSTFTDSLTSLRLPDQPLMDSTQAPCQDAQPRSQQFPSQQSPPRDEAAAVPLSDVPDVRPQPREYFYDGQQTGPYIVYVDSFLRGETRKSMNVLDLAREIKLLETPNILEIPETRFFPRILAHFVSSMGIMFPVNPKYTIEELKLNATPDIPILDMFRITCKDRNTGERVPTHTVKVLFKRPVVGKQIAFWT</sequence>
<reference evidence="2" key="1">
    <citation type="submission" date="2020-05" db="UniProtKB">
        <authorList>
            <consortium name="EnsemblMetazoa"/>
        </authorList>
    </citation>
    <scope>IDENTIFICATION</scope>
    <source>
        <strain evidence="2">USDA</strain>
    </source>
</reference>
<feature type="region of interest" description="Disordered" evidence="1">
    <location>
        <begin position="108"/>
        <end position="180"/>
    </location>
</feature>
<gene>
    <name evidence="2" type="primary">106092639</name>
</gene>
<evidence type="ECO:0000313" key="2">
    <source>
        <dbReference type="EnsemblMetazoa" id="SCAU009136-PA"/>
    </source>
</evidence>
<name>A0A1I8PL81_STOCA</name>
<dbReference type="Proteomes" id="UP000095300">
    <property type="component" value="Unassembled WGS sequence"/>
</dbReference>
<organism evidence="2 3">
    <name type="scientific">Stomoxys calcitrans</name>
    <name type="common">Stable fly</name>
    <name type="synonym">Conops calcitrans</name>
    <dbReference type="NCBI Taxonomy" id="35570"/>
    <lineage>
        <taxon>Eukaryota</taxon>
        <taxon>Metazoa</taxon>
        <taxon>Ecdysozoa</taxon>
        <taxon>Arthropoda</taxon>
        <taxon>Hexapoda</taxon>
        <taxon>Insecta</taxon>
        <taxon>Pterygota</taxon>
        <taxon>Neoptera</taxon>
        <taxon>Endopterygota</taxon>
        <taxon>Diptera</taxon>
        <taxon>Brachycera</taxon>
        <taxon>Muscomorpha</taxon>
        <taxon>Muscoidea</taxon>
        <taxon>Muscidae</taxon>
        <taxon>Stomoxys</taxon>
    </lineage>
</organism>
<dbReference type="KEGG" id="scac:106092639"/>
<keyword evidence="3" id="KW-1185">Reference proteome</keyword>
<feature type="region of interest" description="Disordered" evidence="1">
    <location>
        <begin position="1"/>
        <end position="92"/>
    </location>
</feature>
<evidence type="ECO:0000313" key="3">
    <source>
        <dbReference type="Proteomes" id="UP000095300"/>
    </source>
</evidence>
<dbReference type="VEuPathDB" id="VectorBase:SCAU009136"/>
<protein>
    <submittedName>
        <fullName evidence="2">Uncharacterized protein</fullName>
    </submittedName>
</protein>
<feature type="compositionally biased region" description="Low complexity" evidence="1">
    <location>
        <begin position="149"/>
        <end position="161"/>
    </location>
</feature>
<evidence type="ECO:0000256" key="1">
    <source>
        <dbReference type="SAM" id="MobiDB-lite"/>
    </source>
</evidence>
<dbReference type="EnsemblMetazoa" id="SCAU009136-RA">
    <property type="protein sequence ID" value="SCAU009136-PA"/>
    <property type="gene ID" value="SCAU009136"/>
</dbReference>
<feature type="compositionally biased region" description="Polar residues" evidence="1">
    <location>
        <begin position="76"/>
        <end position="90"/>
    </location>
</feature>
<accession>A0A1I8PL81</accession>
<dbReference type="AlphaFoldDB" id="A0A1I8PL81"/>